<name>A0ABT2UGM7_9BACL</name>
<keyword evidence="1" id="KW-1133">Transmembrane helix</keyword>
<keyword evidence="1" id="KW-0472">Membrane</keyword>
<keyword evidence="1" id="KW-0812">Transmembrane</keyword>
<gene>
    <name evidence="2" type="ORF">OB236_11880</name>
</gene>
<protein>
    <submittedName>
        <fullName evidence="2">Uncharacterized protein</fullName>
    </submittedName>
</protein>
<dbReference type="EMBL" id="JAOQIO010000034">
    <property type="protein sequence ID" value="MCU6792819.1"/>
    <property type="molecule type" value="Genomic_DNA"/>
</dbReference>
<keyword evidence="3" id="KW-1185">Reference proteome</keyword>
<evidence type="ECO:0000256" key="1">
    <source>
        <dbReference type="SAM" id="Phobius"/>
    </source>
</evidence>
<accession>A0ABT2UGM7</accession>
<proteinExistence type="predicted"/>
<reference evidence="2 3" key="1">
    <citation type="submission" date="2022-09" db="EMBL/GenBank/DDBJ databases">
        <authorList>
            <person name="Han X.L."/>
            <person name="Wang Q."/>
            <person name="Lu T."/>
        </authorList>
    </citation>
    <scope>NUCLEOTIDE SEQUENCE [LARGE SCALE GENOMIC DNA]</scope>
    <source>
        <strain evidence="2 3">WQ 127069</strain>
    </source>
</reference>
<sequence length="93" mass="10610">MAKSRFSFIGKLCLKKPVLIIDGNSKNRYDKIVDFIGLMEEPGMKLIKSNYYHKMILFSIFLILSSGGSLTLKYSHLHKIYQSSSKTAVSILY</sequence>
<evidence type="ECO:0000313" key="2">
    <source>
        <dbReference type="EMBL" id="MCU6792819.1"/>
    </source>
</evidence>
<evidence type="ECO:0000313" key="3">
    <source>
        <dbReference type="Proteomes" id="UP001652445"/>
    </source>
</evidence>
<organism evidence="2 3">
    <name type="scientific">Paenibacillus baimaensis</name>
    <dbReference type="NCBI Taxonomy" id="2982185"/>
    <lineage>
        <taxon>Bacteria</taxon>
        <taxon>Bacillati</taxon>
        <taxon>Bacillota</taxon>
        <taxon>Bacilli</taxon>
        <taxon>Bacillales</taxon>
        <taxon>Paenibacillaceae</taxon>
        <taxon>Paenibacillus</taxon>
    </lineage>
</organism>
<comment type="caution">
    <text evidence="2">The sequence shown here is derived from an EMBL/GenBank/DDBJ whole genome shotgun (WGS) entry which is preliminary data.</text>
</comment>
<feature type="transmembrane region" description="Helical" evidence="1">
    <location>
        <begin position="51"/>
        <end position="72"/>
    </location>
</feature>
<dbReference type="Proteomes" id="UP001652445">
    <property type="component" value="Unassembled WGS sequence"/>
</dbReference>